<organism evidence="3 4">
    <name type="scientific">Sphingomonas sanguinis</name>
    <dbReference type="NCBI Taxonomy" id="33051"/>
    <lineage>
        <taxon>Bacteria</taxon>
        <taxon>Pseudomonadati</taxon>
        <taxon>Pseudomonadota</taxon>
        <taxon>Alphaproteobacteria</taxon>
        <taxon>Sphingomonadales</taxon>
        <taxon>Sphingomonadaceae</taxon>
        <taxon>Sphingomonas</taxon>
    </lineage>
</organism>
<feature type="region of interest" description="Disordered" evidence="1">
    <location>
        <begin position="101"/>
        <end position="202"/>
    </location>
</feature>
<feature type="compositionally biased region" description="Basic and acidic residues" evidence="1">
    <location>
        <begin position="110"/>
        <end position="120"/>
    </location>
</feature>
<evidence type="ECO:0000313" key="3">
    <source>
        <dbReference type="EMBL" id="MDZ7283356.1"/>
    </source>
</evidence>
<keyword evidence="2" id="KW-0472">Membrane</keyword>
<reference evidence="4" key="1">
    <citation type="submission" date="2023-07" db="EMBL/GenBank/DDBJ databases">
        <title>Whole genome sequence analysis of rice epiphytic Sphingomonas sanguinis OsEp_Plm_15B2.</title>
        <authorList>
            <person name="Sahu K.P."/>
            <person name="Asharani P."/>
            <person name="Reddy B."/>
            <person name="Kumar A."/>
        </authorList>
    </citation>
    <scope>NUCLEOTIDE SEQUENCE [LARGE SCALE GENOMIC DNA]</scope>
    <source>
        <strain evidence="4">OsEp_Plm_15B2</strain>
    </source>
</reference>
<feature type="compositionally biased region" description="Pro residues" evidence="1">
    <location>
        <begin position="170"/>
        <end position="184"/>
    </location>
</feature>
<proteinExistence type="predicted"/>
<evidence type="ECO:0000256" key="2">
    <source>
        <dbReference type="SAM" id="Phobius"/>
    </source>
</evidence>
<dbReference type="Proteomes" id="UP001292182">
    <property type="component" value="Unassembled WGS sequence"/>
</dbReference>
<evidence type="ECO:0000313" key="4">
    <source>
        <dbReference type="Proteomes" id="UP001292182"/>
    </source>
</evidence>
<protein>
    <submittedName>
        <fullName evidence="3">Uncharacterized protein</fullName>
    </submittedName>
</protein>
<sequence>MTFTATPSHRRFGPAWIGGAAGLFLAFLVIIVPDWRLESLVASLSLGDILSAARPPLGLKARFLLALVAGLGAGAVTWATVYLLWGPGGLLRRRAKPVPEDDEDYVPVVRRSDRHPDAPPRRPLNAAELGAPPPPLEEDVVERTLPADLDQPLSAYDPDAILSVPREPVRPTPPQPMPIPPMREPAPEEQGAALPLPDRQDESIETLLDRLERETALRKAQQRKI</sequence>
<gene>
    <name evidence="3" type="ORF">N4G62_15110</name>
</gene>
<keyword evidence="2" id="KW-1133">Transmembrane helix</keyword>
<accession>A0ABU5LUD2</accession>
<dbReference type="EMBL" id="JAOBTW010000021">
    <property type="protein sequence ID" value="MDZ7283356.1"/>
    <property type="molecule type" value="Genomic_DNA"/>
</dbReference>
<keyword evidence="2" id="KW-0812">Transmembrane</keyword>
<feature type="transmembrane region" description="Helical" evidence="2">
    <location>
        <begin position="63"/>
        <end position="85"/>
    </location>
</feature>
<feature type="transmembrane region" description="Helical" evidence="2">
    <location>
        <begin position="12"/>
        <end position="32"/>
    </location>
</feature>
<keyword evidence="4" id="KW-1185">Reference proteome</keyword>
<name>A0ABU5LUD2_9SPHN</name>
<dbReference type="RefSeq" id="WP_322540008.1">
    <property type="nucleotide sequence ID" value="NZ_JAOBTW010000021.1"/>
</dbReference>
<evidence type="ECO:0000256" key="1">
    <source>
        <dbReference type="SAM" id="MobiDB-lite"/>
    </source>
</evidence>
<comment type="caution">
    <text evidence="3">The sequence shown here is derived from an EMBL/GenBank/DDBJ whole genome shotgun (WGS) entry which is preliminary data.</text>
</comment>